<keyword evidence="1" id="KW-0732">Signal</keyword>
<dbReference type="InterPro" id="IPR032466">
    <property type="entry name" value="Metal_Hydrolase"/>
</dbReference>
<accession>A0A919Q0T4</accession>
<dbReference type="InterPro" id="IPR051781">
    <property type="entry name" value="Metallo-dep_Hydrolase"/>
</dbReference>
<comment type="caution">
    <text evidence="3">The sequence shown here is derived from an EMBL/GenBank/DDBJ whole genome shotgun (WGS) entry which is preliminary data.</text>
</comment>
<dbReference type="SUPFAM" id="SSF51556">
    <property type="entry name" value="Metallo-dependent hydrolases"/>
    <property type="match status" value="1"/>
</dbReference>
<dbReference type="AlphaFoldDB" id="A0A919Q0T4"/>
<evidence type="ECO:0000313" key="3">
    <source>
        <dbReference type="EMBL" id="GIG53192.1"/>
    </source>
</evidence>
<dbReference type="InterPro" id="IPR011059">
    <property type="entry name" value="Metal-dep_hydrolase_composite"/>
</dbReference>
<reference evidence="3" key="1">
    <citation type="submission" date="2021-01" db="EMBL/GenBank/DDBJ databases">
        <title>Whole genome shotgun sequence of Dactylosporangium siamense NBRC 106093.</title>
        <authorList>
            <person name="Komaki H."/>
            <person name="Tamura T."/>
        </authorList>
    </citation>
    <scope>NUCLEOTIDE SEQUENCE</scope>
    <source>
        <strain evidence="3">NBRC 106093</strain>
    </source>
</reference>
<feature type="domain" description="Amidohydrolase-related" evidence="2">
    <location>
        <begin position="101"/>
        <end position="480"/>
    </location>
</feature>
<dbReference type="RefSeq" id="WP_203854790.1">
    <property type="nucleotide sequence ID" value="NZ_BAAAVW010000044.1"/>
</dbReference>
<evidence type="ECO:0000259" key="2">
    <source>
        <dbReference type="Pfam" id="PF01979"/>
    </source>
</evidence>
<dbReference type="Gene3D" id="2.30.40.10">
    <property type="entry name" value="Urease, subunit C, domain 1"/>
    <property type="match status" value="2"/>
</dbReference>
<dbReference type="PANTHER" id="PTHR43135:SF3">
    <property type="entry name" value="ALPHA-D-RIBOSE 1-METHYLPHOSPHONATE 5-TRIPHOSPHATE DIPHOSPHATASE"/>
    <property type="match status" value="1"/>
</dbReference>
<dbReference type="PROSITE" id="PS51318">
    <property type="entry name" value="TAT"/>
    <property type="match status" value="1"/>
</dbReference>
<name>A0A919Q0T4_9ACTN</name>
<proteinExistence type="predicted"/>
<evidence type="ECO:0000313" key="4">
    <source>
        <dbReference type="Proteomes" id="UP000660611"/>
    </source>
</evidence>
<dbReference type="PANTHER" id="PTHR43135">
    <property type="entry name" value="ALPHA-D-RIBOSE 1-METHYLPHOSPHONATE 5-TRIPHOSPHATE DIPHOSPHATASE"/>
    <property type="match status" value="1"/>
</dbReference>
<organism evidence="3 4">
    <name type="scientific">Dactylosporangium siamense</name>
    <dbReference type="NCBI Taxonomy" id="685454"/>
    <lineage>
        <taxon>Bacteria</taxon>
        <taxon>Bacillati</taxon>
        <taxon>Actinomycetota</taxon>
        <taxon>Actinomycetes</taxon>
        <taxon>Micromonosporales</taxon>
        <taxon>Micromonosporaceae</taxon>
        <taxon>Dactylosporangium</taxon>
    </lineage>
</organism>
<dbReference type="EMBL" id="BONQ01000221">
    <property type="protein sequence ID" value="GIG53192.1"/>
    <property type="molecule type" value="Genomic_DNA"/>
</dbReference>
<feature type="chain" id="PRO_5037691673" evidence="1">
    <location>
        <begin position="33"/>
        <end position="539"/>
    </location>
</feature>
<dbReference type="SUPFAM" id="SSF51338">
    <property type="entry name" value="Composite domain of metallo-dependent hydrolases"/>
    <property type="match status" value="1"/>
</dbReference>
<sequence length="539" mass="57271">MAKVLSRRTVLVGAAGLAGAAAGLGGSGPAGAAESAAPTNPAAAGGAADLIAVTGVTVVDAGGARRDQTVLIRGGRILDAGHLHRVPVPHGARTIDGRGRYLIPGLADMHTHAVGIDPADPELYVVNGVTTTREMSAGDAAVSWRQEIAAGRRLGPQWTIGSAILDGSPSLWEGLGIPYLAVADAPQARAAVRDQVRAGAQFIKTYTRLTREAFHAIAAESRQLGVRFLGHVPDFVQLAEASDAGLHSIEHLFEFWYDTSSEEDRLRRGIAQTPIDGGDYAGWFTKLHPLELAAARSYDRGKAARVFERLARNGTHVTPTLSVHWTCDVPQDVPHDDPRFRYASADMLAYWQWATDNIYLKGRTAQESTERRELFDRRLRLAGELAKAGVPLMTGTDLGTAYLLPGFALHDELRWLVRAGLTPLQALRAATLEPARSLGRTDQGTVERGKVADLVLLDADPLRDIANTTRIDSVFVRGHLIDAPARRRMLADIEATVRAATPTGAVPVSAACACHGATARQPLHVAASPVSSAPSSAPA</sequence>
<feature type="signal peptide" evidence="1">
    <location>
        <begin position="1"/>
        <end position="32"/>
    </location>
</feature>
<dbReference type="Proteomes" id="UP000660611">
    <property type="component" value="Unassembled WGS sequence"/>
</dbReference>
<evidence type="ECO:0000256" key="1">
    <source>
        <dbReference type="SAM" id="SignalP"/>
    </source>
</evidence>
<dbReference type="Pfam" id="PF01979">
    <property type="entry name" value="Amidohydro_1"/>
    <property type="match status" value="1"/>
</dbReference>
<protein>
    <submittedName>
        <fullName evidence="3">Amidohydrolase</fullName>
    </submittedName>
</protein>
<dbReference type="GO" id="GO:0016810">
    <property type="term" value="F:hydrolase activity, acting on carbon-nitrogen (but not peptide) bonds"/>
    <property type="evidence" value="ECO:0007669"/>
    <property type="project" value="InterPro"/>
</dbReference>
<gene>
    <name evidence="3" type="ORF">Dsi01nite_112330</name>
</gene>
<dbReference type="InterPro" id="IPR006680">
    <property type="entry name" value="Amidohydro-rel"/>
</dbReference>
<keyword evidence="4" id="KW-1185">Reference proteome</keyword>
<dbReference type="Gene3D" id="3.20.20.140">
    <property type="entry name" value="Metal-dependent hydrolases"/>
    <property type="match status" value="1"/>
</dbReference>
<dbReference type="InterPro" id="IPR006311">
    <property type="entry name" value="TAT_signal"/>
</dbReference>